<comment type="caution">
    <text evidence="2">The sequence shown here is derived from an EMBL/GenBank/DDBJ whole genome shotgun (WGS) entry which is preliminary data.</text>
</comment>
<dbReference type="PANTHER" id="PTHR34611:SF2">
    <property type="entry name" value="INACTIVE RECOMBINATION-PROMOTING NUCLEASE-LIKE PROTEIN RPNE-RELATED"/>
    <property type="match status" value="1"/>
</dbReference>
<proteinExistence type="predicted"/>
<evidence type="ECO:0000259" key="1">
    <source>
        <dbReference type="Pfam" id="PF04754"/>
    </source>
</evidence>
<evidence type="ECO:0000313" key="2">
    <source>
        <dbReference type="EMBL" id="KAA6181316.1"/>
    </source>
</evidence>
<dbReference type="InterPro" id="IPR051699">
    <property type="entry name" value="Rpn/YhgA-like_nuclease"/>
</dbReference>
<organism evidence="2 3">
    <name type="scientific">Thiohalocapsa marina</name>
    <dbReference type="NCBI Taxonomy" id="424902"/>
    <lineage>
        <taxon>Bacteria</taxon>
        <taxon>Pseudomonadati</taxon>
        <taxon>Pseudomonadota</taxon>
        <taxon>Gammaproteobacteria</taxon>
        <taxon>Chromatiales</taxon>
        <taxon>Chromatiaceae</taxon>
        <taxon>Thiohalocapsa</taxon>
    </lineage>
</organism>
<keyword evidence="3" id="KW-1185">Reference proteome</keyword>
<accession>A0A5M8FC63</accession>
<dbReference type="OrthoDB" id="5562276at2"/>
<dbReference type="AlphaFoldDB" id="A0A5M8FC63"/>
<reference evidence="2 3" key="1">
    <citation type="submission" date="2019-09" db="EMBL/GenBank/DDBJ databases">
        <title>Whole-genome sequence of the purple sulfur bacterium Thiohalocapsa marina DSM 19078.</title>
        <authorList>
            <person name="Kyndt J.A."/>
            <person name="Meyer T.E."/>
        </authorList>
    </citation>
    <scope>NUCLEOTIDE SEQUENCE [LARGE SCALE GENOMIC DNA]</scope>
    <source>
        <strain evidence="2 3">DSM 19078</strain>
    </source>
</reference>
<feature type="domain" description="Transposase (putative) YhgA-like" evidence="1">
    <location>
        <begin position="7"/>
        <end position="208"/>
    </location>
</feature>
<gene>
    <name evidence="2" type="ORF">F2Q65_19290</name>
</gene>
<dbReference type="Pfam" id="PF04754">
    <property type="entry name" value="Transposase_31"/>
    <property type="match status" value="1"/>
</dbReference>
<dbReference type="PANTHER" id="PTHR34611">
    <property type="match status" value="1"/>
</dbReference>
<evidence type="ECO:0000313" key="3">
    <source>
        <dbReference type="Proteomes" id="UP000322981"/>
    </source>
</evidence>
<protein>
    <submittedName>
        <fullName evidence="2">Rpn family recombination-promoting nuclease/putative transposase</fullName>
    </submittedName>
</protein>
<feature type="non-terminal residue" evidence="2">
    <location>
        <position position="268"/>
    </location>
</feature>
<sequence length="268" mass="31276">MLRAMTQPHDTGYKLLFSHPELVRDLILGFVPDDWLHSLDYDTLERVPGNYVSRRYRQRADDVVWRLRIGGDWLYLYLLIEFQSSVDRYMAVRIMTYVGLLYEDLIRRGELLADGRLPPVLPIVLYNGRPRWSAPTEVGELIPPVPGLVAHFKPSYRYLLIDEGRYSETELAALNNLVAAVFRLEQAPTPEGMQQLIARLKDWLGEREDLRRSFAVWIRAALMRREDYHIVLPEIDDLETLTMGLSDRLEEWATEYKAEGRQEGRQEG</sequence>
<name>A0A5M8FC63_9GAMM</name>
<dbReference type="Proteomes" id="UP000322981">
    <property type="component" value="Unassembled WGS sequence"/>
</dbReference>
<dbReference type="InterPro" id="IPR006842">
    <property type="entry name" value="Transposase_31"/>
</dbReference>
<dbReference type="EMBL" id="VWXX01000083">
    <property type="protein sequence ID" value="KAA6181316.1"/>
    <property type="molecule type" value="Genomic_DNA"/>
</dbReference>